<name>A0A8X7C2Y1_9ARAC</name>
<organism evidence="1 2">
    <name type="scientific">Trichonephila inaurata madagascariensis</name>
    <dbReference type="NCBI Taxonomy" id="2747483"/>
    <lineage>
        <taxon>Eukaryota</taxon>
        <taxon>Metazoa</taxon>
        <taxon>Ecdysozoa</taxon>
        <taxon>Arthropoda</taxon>
        <taxon>Chelicerata</taxon>
        <taxon>Arachnida</taxon>
        <taxon>Araneae</taxon>
        <taxon>Araneomorphae</taxon>
        <taxon>Entelegynae</taxon>
        <taxon>Araneoidea</taxon>
        <taxon>Nephilidae</taxon>
        <taxon>Trichonephila</taxon>
        <taxon>Trichonephila inaurata</taxon>
    </lineage>
</organism>
<keyword evidence="2" id="KW-1185">Reference proteome</keyword>
<evidence type="ECO:0000313" key="1">
    <source>
        <dbReference type="EMBL" id="GFY52143.1"/>
    </source>
</evidence>
<dbReference type="Proteomes" id="UP000886998">
    <property type="component" value="Unassembled WGS sequence"/>
</dbReference>
<gene>
    <name evidence="1" type="ORF">TNIN_75781</name>
</gene>
<dbReference type="AlphaFoldDB" id="A0A8X7C2Y1"/>
<reference evidence="1" key="1">
    <citation type="submission" date="2020-08" db="EMBL/GenBank/DDBJ databases">
        <title>Multicomponent nature underlies the extraordinary mechanical properties of spider dragline silk.</title>
        <authorList>
            <person name="Kono N."/>
            <person name="Nakamura H."/>
            <person name="Mori M."/>
            <person name="Yoshida Y."/>
            <person name="Ohtoshi R."/>
            <person name="Malay A.D."/>
            <person name="Moran D.A.P."/>
            <person name="Tomita M."/>
            <person name="Numata K."/>
            <person name="Arakawa K."/>
        </authorList>
    </citation>
    <scope>NUCLEOTIDE SEQUENCE</scope>
</reference>
<protein>
    <submittedName>
        <fullName evidence="1">Uncharacterized protein</fullName>
    </submittedName>
</protein>
<comment type="caution">
    <text evidence="1">The sequence shown here is derived from an EMBL/GenBank/DDBJ whole genome shotgun (WGS) entry which is preliminary data.</text>
</comment>
<proteinExistence type="predicted"/>
<accession>A0A8X7C2Y1</accession>
<dbReference type="EMBL" id="BMAV01008497">
    <property type="protein sequence ID" value="GFY52143.1"/>
    <property type="molecule type" value="Genomic_DNA"/>
</dbReference>
<sequence>MDLSLPPSARNSRPGTLRLSTCQQLRGLAYRIKETILISYQKLSECPPTQWNSDDESLSLQLQILETSKQDIKNVVSGSPLYPLVIPPAVQNITAHITPYQKNLMQDFPPLPKTNSIKGEK</sequence>
<evidence type="ECO:0000313" key="2">
    <source>
        <dbReference type="Proteomes" id="UP000886998"/>
    </source>
</evidence>